<feature type="chain" id="PRO_5034192544" description="Beta-lactamase enzyme family protein" evidence="2">
    <location>
        <begin position="39"/>
        <end position="406"/>
    </location>
</feature>
<evidence type="ECO:0000313" key="3">
    <source>
        <dbReference type="Proteomes" id="UP000675920"/>
    </source>
</evidence>
<protein>
    <recommendedName>
        <fullName evidence="5">Beta-lactamase enzyme family protein</fullName>
    </recommendedName>
</protein>
<keyword evidence="3" id="KW-1185">Reference proteome</keyword>
<reference evidence="4" key="1">
    <citation type="submission" date="2025-08" db="UniProtKB">
        <authorList>
            <consortium name="RefSeq"/>
        </authorList>
    </citation>
    <scope>IDENTIFICATION</scope>
</reference>
<name>A0A8B6XAW5_9BURK</name>
<dbReference type="RefSeq" id="WP_051379127.1">
    <property type="nucleotide sequence ID" value="NZ_KI519500.1"/>
</dbReference>
<dbReference type="OrthoDB" id="8924956at2"/>
<feature type="region of interest" description="Disordered" evidence="1">
    <location>
        <begin position="48"/>
        <end position="84"/>
    </location>
</feature>
<evidence type="ECO:0008006" key="5">
    <source>
        <dbReference type="Google" id="ProtNLM"/>
    </source>
</evidence>
<proteinExistence type="predicted"/>
<evidence type="ECO:0000313" key="4">
    <source>
        <dbReference type="RefSeq" id="WP_051379127.1"/>
    </source>
</evidence>
<dbReference type="Proteomes" id="UP000675920">
    <property type="component" value="Unplaced"/>
</dbReference>
<feature type="signal peptide" evidence="2">
    <location>
        <begin position="1"/>
        <end position="38"/>
    </location>
</feature>
<sequence length="406" mass="42539">MKARTRRQPAPQARARAARHAAALALLGALAGAPQAFAQASGEHATAGATPAATTAPAAVATTSGPASGTTPGTAPGGSAGHGAPVLQISRIASSDPDREPDEVIAARAAAARRTAESSIACAQIRPFYWEIGDRGKVLASGQIGRLFSAETSMPVASASKLVYAAFVAQERDGLLNATDIAALSLRSGQVGFRTCRRDDTVHSCAARPDNGRLDEAAVGKFAYGGGHMQVHADKTMHLGELDGPALARLVSDSLGLHTTQSDFNYVQPQLAGGLRTSPRVYGEFLRRVLDGSLAIGRWLDRPSFCTSPALCPTETLHSPYGGDEAPRYSIGHWIEDREHGDGAFSSPGAFGFYPWIDATRTWYGIVGRAALGGLQSADEDQRPARASMACGRALRRAWATKEAEL</sequence>
<accession>A0A8B6XAW5</accession>
<feature type="compositionally biased region" description="Low complexity" evidence="1">
    <location>
        <begin position="48"/>
        <end position="74"/>
    </location>
</feature>
<evidence type="ECO:0000256" key="2">
    <source>
        <dbReference type="SAM" id="SignalP"/>
    </source>
</evidence>
<dbReference type="Gene3D" id="3.40.710.10">
    <property type="entry name" value="DD-peptidase/beta-lactamase superfamily"/>
    <property type="match status" value="1"/>
</dbReference>
<evidence type="ECO:0000256" key="1">
    <source>
        <dbReference type="SAM" id="MobiDB-lite"/>
    </source>
</evidence>
<dbReference type="SUPFAM" id="SSF56601">
    <property type="entry name" value="beta-lactamase/transpeptidase-like"/>
    <property type="match status" value="1"/>
</dbReference>
<dbReference type="AlphaFoldDB" id="A0A8B6XAW5"/>
<keyword evidence="2" id="KW-0732">Signal</keyword>
<dbReference type="InterPro" id="IPR012338">
    <property type="entry name" value="Beta-lactam/transpept-like"/>
</dbReference>
<organism evidence="3 4">
    <name type="scientific">Derxia gummosa DSM 723</name>
    <dbReference type="NCBI Taxonomy" id="1121388"/>
    <lineage>
        <taxon>Bacteria</taxon>
        <taxon>Pseudomonadati</taxon>
        <taxon>Pseudomonadota</taxon>
        <taxon>Betaproteobacteria</taxon>
        <taxon>Burkholderiales</taxon>
        <taxon>Alcaligenaceae</taxon>
        <taxon>Derxia</taxon>
    </lineage>
</organism>